<accession>A0AAV1NN74</accession>
<dbReference type="EMBL" id="CAWUFR010000046">
    <property type="protein sequence ID" value="CAK6960777.1"/>
    <property type="molecule type" value="Genomic_DNA"/>
</dbReference>
<reference evidence="2 3" key="1">
    <citation type="submission" date="2024-01" db="EMBL/GenBank/DDBJ databases">
        <authorList>
            <person name="Alioto T."/>
            <person name="Alioto T."/>
            <person name="Gomez Garrido J."/>
        </authorList>
    </citation>
    <scope>NUCLEOTIDE SEQUENCE [LARGE SCALE GENOMIC DNA]</scope>
</reference>
<organism evidence="2 3">
    <name type="scientific">Scomber scombrus</name>
    <name type="common">Atlantic mackerel</name>
    <name type="synonym">Scomber vernalis</name>
    <dbReference type="NCBI Taxonomy" id="13677"/>
    <lineage>
        <taxon>Eukaryota</taxon>
        <taxon>Metazoa</taxon>
        <taxon>Chordata</taxon>
        <taxon>Craniata</taxon>
        <taxon>Vertebrata</taxon>
        <taxon>Euteleostomi</taxon>
        <taxon>Actinopterygii</taxon>
        <taxon>Neopterygii</taxon>
        <taxon>Teleostei</taxon>
        <taxon>Neoteleostei</taxon>
        <taxon>Acanthomorphata</taxon>
        <taxon>Pelagiaria</taxon>
        <taxon>Scombriformes</taxon>
        <taxon>Scombridae</taxon>
        <taxon>Scomber</taxon>
    </lineage>
</organism>
<evidence type="ECO:0000256" key="1">
    <source>
        <dbReference type="SAM" id="MobiDB-lite"/>
    </source>
</evidence>
<evidence type="ECO:0000313" key="3">
    <source>
        <dbReference type="Proteomes" id="UP001314229"/>
    </source>
</evidence>
<dbReference type="AlphaFoldDB" id="A0AAV1NN74"/>
<name>A0AAV1NN74_SCOSC</name>
<sequence>MWLLATAQLPCTELCGVLQDCTVHLSEMEKDEKRGEGDEKRDSRQLIESRWSETKSSVIQDQKSSVLRPGDGIEMQRRHQQSSLGERGVYFLKACKMAASAVSSGRQLADKCLPEYISTAMKTKDF</sequence>
<protein>
    <submittedName>
        <fullName evidence="2">Uncharacterized protein LOC108873108 isoform X2</fullName>
    </submittedName>
</protein>
<dbReference type="Proteomes" id="UP001314229">
    <property type="component" value="Unassembled WGS sequence"/>
</dbReference>
<comment type="caution">
    <text evidence="2">The sequence shown here is derived from an EMBL/GenBank/DDBJ whole genome shotgun (WGS) entry which is preliminary data.</text>
</comment>
<gene>
    <name evidence="2" type="ORF">FSCOSCO3_A012469</name>
</gene>
<feature type="region of interest" description="Disordered" evidence="1">
    <location>
        <begin position="28"/>
        <end position="53"/>
    </location>
</feature>
<keyword evidence="3" id="KW-1185">Reference proteome</keyword>
<proteinExistence type="predicted"/>
<evidence type="ECO:0000313" key="2">
    <source>
        <dbReference type="EMBL" id="CAK6960777.1"/>
    </source>
</evidence>